<accession>A0AAW9QWX0</accession>
<dbReference type="EMBL" id="JBAFSM010000022">
    <property type="protein sequence ID" value="MEG3437976.1"/>
    <property type="molecule type" value="Genomic_DNA"/>
</dbReference>
<reference evidence="1 2" key="1">
    <citation type="submission" date="2024-01" db="EMBL/GenBank/DDBJ databases">
        <title>Genomic insights into the taxonomy and metabolism of the cyanobacterium Pannus brasiliensis CCIBt3594.</title>
        <authorList>
            <person name="Machado M."/>
            <person name="Botero N.B."/>
            <person name="Andreote A.P.D."/>
            <person name="Feitosa A.M.T."/>
            <person name="Popin R."/>
            <person name="Sivonen K."/>
            <person name="Fiore M.F."/>
        </authorList>
    </citation>
    <scope>NUCLEOTIDE SEQUENCE [LARGE SCALE GENOMIC DNA]</scope>
    <source>
        <strain evidence="1 2">CCIBt3594</strain>
    </source>
</reference>
<organism evidence="1 2">
    <name type="scientific">Pannus brasiliensis CCIBt3594</name>
    <dbReference type="NCBI Taxonomy" id="1427578"/>
    <lineage>
        <taxon>Bacteria</taxon>
        <taxon>Bacillati</taxon>
        <taxon>Cyanobacteriota</taxon>
        <taxon>Cyanophyceae</taxon>
        <taxon>Oscillatoriophycideae</taxon>
        <taxon>Chroococcales</taxon>
        <taxon>Microcystaceae</taxon>
        <taxon>Pannus</taxon>
    </lineage>
</organism>
<sequence>MKTIEMTIWEARLNRSKEPARTFALTLERLEYLIERGLITRDSIETDSLVPDLVSLVDRLSREKDKFESLELIGFTRGGLFVIEGVKLQARKPFQDRLYEFFREILSGKQPSEFSLQNNALSVRWA</sequence>
<protein>
    <submittedName>
        <fullName evidence="1">Uncharacterized protein</fullName>
    </submittedName>
</protein>
<proteinExistence type="predicted"/>
<evidence type="ECO:0000313" key="2">
    <source>
        <dbReference type="Proteomes" id="UP001328733"/>
    </source>
</evidence>
<keyword evidence="2" id="KW-1185">Reference proteome</keyword>
<dbReference type="Proteomes" id="UP001328733">
    <property type="component" value="Unassembled WGS sequence"/>
</dbReference>
<dbReference type="AlphaFoldDB" id="A0AAW9QWX0"/>
<dbReference type="RefSeq" id="WP_332865459.1">
    <property type="nucleotide sequence ID" value="NZ_JBAFSM010000022.1"/>
</dbReference>
<name>A0AAW9QWX0_9CHRO</name>
<gene>
    <name evidence="1" type="ORF">V0288_12680</name>
</gene>
<evidence type="ECO:0000313" key="1">
    <source>
        <dbReference type="EMBL" id="MEG3437976.1"/>
    </source>
</evidence>
<comment type="caution">
    <text evidence="1">The sequence shown here is derived from an EMBL/GenBank/DDBJ whole genome shotgun (WGS) entry which is preliminary data.</text>
</comment>